<dbReference type="InterPro" id="IPR052354">
    <property type="entry name" value="Cell_Wall_Dynamics_Protein"/>
</dbReference>
<name>A0A839QMA8_9MICC</name>
<sequence length="375" mass="41146">MVLIPKGTKLTVLASTGTWIKVSYQLKTGWVSADYLKTVANLAPKLYRYAQVAGSVLAKAEASSDVLFKVSKGSRVELLKTVGSWSRVGIGSRFGWMDSNDLGESAPKSKPKIYNWTTAKASVRTEPDADAKLLDLINAKTRVEYLKKKGSWRQVKTDAGTGWVLAAQLSDTDPAAKSYRWTTGSVNLRKGPSVAKASLGTLPSWEKVIHHRISGAWSEVTTSKGHGWVANTGLSKSGPLPVAVYGTLRPGQGPYRAMLHGKTTGEERTRIVDHNLYIDNKNGLSYILPEASQATGVVSYRMTLKRGSYNSTVARLDAYERYDPSKLPDNQLYVRKRVTDTEGNTVWAYVGGAKMSKYLRTSGIKVPTGDYLKRF</sequence>
<dbReference type="InterPro" id="IPR009288">
    <property type="entry name" value="AIG2-like_dom"/>
</dbReference>
<dbReference type="AlphaFoldDB" id="A0A839QMA8"/>
<dbReference type="CDD" id="cd06661">
    <property type="entry name" value="GGCT_like"/>
    <property type="match status" value="1"/>
</dbReference>
<dbReference type="PANTHER" id="PTHR34408">
    <property type="entry name" value="FAMILY PROTEIN, PUTATIVE-RELATED"/>
    <property type="match status" value="1"/>
</dbReference>
<dbReference type="Pfam" id="PF06094">
    <property type="entry name" value="GGACT"/>
    <property type="match status" value="1"/>
</dbReference>
<proteinExistence type="predicted"/>
<keyword evidence="3" id="KW-1185">Reference proteome</keyword>
<reference evidence="2 3" key="1">
    <citation type="submission" date="2020-08" db="EMBL/GenBank/DDBJ databases">
        <title>Sequencing the genomes of 1000 actinobacteria strains.</title>
        <authorList>
            <person name="Klenk H.-P."/>
        </authorList>
    </citation>
    <scope>NUCLEOTIDE SEQUENCE [LARGE SCALE GENOMIC DNA]</scope>
    <source>
        <strain evidence="2 3">DSM 22826</strain>
    </source>
</reference>
<dbReference type="PROSITE" id="PS51781">
    <property type="entry name" value="SH3B"/>
    <property type="match status" value="1"/>
</dbReference>
<dbReference type="Pfam" id="PF08239">
    <property type="entry name" value="SH3_3"/>
    <property type="match status" value="2"/>
</dbReference>
<dbReference type="Proteomes" id="UP000523000">
    <property type="component" value="Unassembled WGS sequence"/>
</dbReference>
<dbReference type="Gene3D" id="3.10.490.10">
    <property type="entry name" value="Gamma-glutamyl cyclotransferase-like"/>
    <property type="match status" value="1"/>
</dbReference>
<dbReference type="InterPro" id="IPR036568">
    <property type="entry name" value="GGCT-like_sf"/>
</dbReference>
<dbReference type="InterPro" id="IPR003646">
    <property type="entry name" value="SH3-like_bac-type"/>
</dbReference>
<protein>
    <submittedName>
        <fullName evidence="2">Uncharacterized protein YgiM (DUF1202 family)</fullName>
    </submittedName>
</protein>
<dbReference type="Gene3D" id="2.30.30.40">
    <property type="entry name" value="SH3 Domains"/>
    <property type="match status" value="3"/>
</dbReference>
<dbReference type="InterPro" id="IPR013024">
    <property type="entry name" value="GGCT-like"/>
</dbReference>
<dbReference type="PANTHER" id="PTHR34408:SF1">
    <property type="entry name" value="GLYCOSYL HYDROLASE FAMILY 19 DOMAIN-CONTAINING PROTEIN HI_1415"/>
    <property type="match status" value="1"/>
</dbReference>
<comment type="caution">
    <text evidence="2">The sequence shown here is derived from an EMBL/GenBank/DDBJ whole genome shotgun (WGS) entry which is preliminary data.</text>
</comment>
<organism evidence="2 3">
    <name type="scientific">Paeniglutamicibacter cryotolerans</name>
    <dbReference type="NCBI Taxonomy" id="670079"/>
    <lineage>
        <taxon>Bacteria</taxon>
        <taxon>Bacillati</taxon>
        <taxon>Actinomycetota</taxon>
        <taxon>Actinomycetes</taxon>
        <taxon>Micrococcales</taxon>
        <taxon>Micrococcaceae</taxon>
        <taxon>Paeniglutamicibacter</taxon>
    </lineage>
</organism>
<dbReference type="SMART" id="SM00287">
    <property type="entry name" value="SH3b"/>
    <property type="match status" value="3"/>
</dbReference>
<dbReference type="SUPFAM" id="SSF110857">
    <property type="entry name" value="Gamma-glutamyl cyclotransferase-like"/>
    <property type="match status" value="1"/>
</dbReference>
<accession>A0A839QMA8</accession>
<gene>
    <name evidence="2" type="ORF">E9229_003264</name>
</gene>
<evidence type="ECO:0000313" key="2">
    <source>
        <dbReference type="EMBL" id="MBB2997017.1"/>
    </source>
</evidence>
<evidence type="ECO:0000259" key="1">
    <source>
        <dbReference type="PROSITE" id="PS51781"/>
    </source>
</evidence>
<feature type="domain" description="SH3b" evidence="1">
    <location>
        <begin position="111"/>
        <end position="173"/>
    </location>
</feature>
<dbReference type="EMBL" id="JACHVS010000002">
    <property type="protein sequence ID" value="MBB2997017.1"/>
    <property type="molecule type" value="Genomic_DNA"/>
</dbReference>
<evidence type="ECO:0000313" key="3">
    <source>
        <dbReference type="Proteomes" id="UP000523000"/>
    </source>
</evidence>